<evidence type="ECO:0000313" key="2">
    <source>
        <dbReference type="Proteomes" id="UP001205185"/>
    </source>
</evidence>
<organism evidence="1 2">
    <name type="scientific">Actinokineospora diospyrosa</name>
    <dbReference type="NCBI Taxonomy" id="103728"/>
    <lineage>
        <taxon>Bacteria</taxon>
        <taxon>Bacillati</taxon>
        <taxon>Actinomycetota</taxon>
        <taxon>Actinomycetes</taxon>
        <taxon>Pseudonocardiales</taxon>
        <taxon>Pseudonocardiaceae</taxon>
        <taxon>Actinokineospora</taxon>
    </lineage>
</organism>
<evidence type="ECO:0000313" key="1">
    <source>
        <dbReference type="EMBL" id="MCP2270863.1"/>
    </source>
</evidence>
<dbReference type="EMBL" id="JAMTCO010000008">
    <property type="protein sequence ID" value="MCP2270863.1"/>
    <property type="molecule type" value="Genomic_DNA"/>
</dbReference>
<comment type="caution">
    <text evidence="1">The sequence shown here is derived from an EMBL/GenBank/DDBJ whole genome shotgun (WGS) entry which is preliminary data.</text>
</comment>
<name>A0ABT1IE17_9PSEU</name>
<dbReference type="Proteomes" id="UP001205185">
    <property type="component" value="Unassembled WGS sequence"/>
</dbReference>
<dbReference type="RefSeq" id="WP_253887829.1">
    <property type="nucleotide sequence ID" value="NZ_BAAAVB010000013.1"/>
</dbReference>
<gene>
    <name evidence="1" type="ORF">LV75_003375</name>
</gene>
<accession>A0ABT1IE17</accession>
<keyword evidence="2" id="KW-1185">Reference proteome</keyword>
<reference evidence="1 2" key="1">
    <citation type="submission" date="2022-06" db="EMBL/GenBank/DDBJ databases">
        <title>Genomic Encyclopedia of Archaeal and Bacterial Type Strains, Phase II (KMG-II): from individual species to whole genera.</title>
        <authorList>
            <person name="Goeker M."/>
        </authorList>
    </citation>
    <scope>NUCLEOTIDE SEQUENCE [LARGE SCALE GENOMIC DNA]</scope>
    <source>
        <strain evidence="1 2">DSM 44255</strain>
    </source>
</reference>
<proteinExistence type="predicted"/>
<sequence length="148" mass="16340">MAPRRLGSTPEAHALIIRHGPVFDHFAHRWCLKADLPDGTRATTIFDLAPNLHRAHIHPAAIPTYSMVLTPTDTDRLIVACHAGARPATITNPGRTLTVTHSRDSITMTSTTRDQQLTLTYRNHAAEALAILAGELHLMLTSWRRQAS</sequence>
<protein>
    <submittedName>
        <fullName evidence="1">Uncharacterized protein</fullName>
    </submittedName>
</protein>